<dbReference type="AlphaFoldDB" id="A0AAJ0HE16"/>
<comment type="caution">
    <text evidence="1">The sequence shown here is derived from an EMBL/GenBank/DDBJ whole genome shotgun (WGS) entry which is preliminary data.</text>
</comment>
<gene>
    <name evidence="1" type="ORF">B0T25DRAFT_546513</name>
</gene>
<dbReference type="Proteomes" id="UP001275084">
    <property type="component" value="Unassembled WGS sequence"/>
</dbReference>
<reference evidence="1" key="2">
    <citation type="submission" date="2023-06" db="EMBL/GenBank/DDBJ databases">
        <authorList>
            <consortium name="Lawrence Berkeley National Laboratory"/>
            <person name="Haridas S."/>
            <person name="Hensen N."/>
            <person name="Bonometti L."/>
            <person name="Westerberg I."/>
            <person name="Brannstrom I.O."/>
            <person name="Guillou S."/>
            <person name="Cros-Aarteil S."/>
            <person name="Calhoun S."/>
            <person name="Kuo A."/>
            <person name="Mondo S."/>
            <person name="Pangilinan J."/>
            <person name="Riley R."/>
            <person name="Labutti K."/>
            <person name="Andreopoulos B."/>
            <person name="Lipzen A."/>
            <person name="Chen C."/>
            <person name="Yanf M."/>
            <person name="Daum C."/>
            <person name="Ng V."/>
            <person name="Clum A."/>
            <person name="Steindorff A."/>
            <person name="Ohm R."/>
            <person name="Martin F."/>
            <person name="Silar P."/>
            <person name="Natvig D."/>
            <person name="Lalanne C."/>
            <person name="Gautier V."/>
            <person name="Ament-Velasquez S.L."/>
            <person name="Kruys A."/>
            <person name="Hutchinson M.I."/>
            <person name="Powell A.J."/>
            <person name="Barry K."/>
            <person name="Miller A.N."/>
            <person name="Grigoriev I.V."/>
            <person name="Debuchy R."/>
            <person name="Gladieux P."/>
            <person name="Thoren M.H."/>
            <person name="Johannesson H."/>
        </authorList>
    </citation>
    <scope>NUCLEOTIDE SEQUENCE</scope>
    <source>
        <strain evidence="1">CBS 955.72</strain>
    </source>
</reference>
<organism evidence="1 2">
    <name type="scientific">Lasiosphaeria hispida</name>
    <dbReference type="NCBI Taxonomy" id="260671"/>
    <lineage>
        <taxon>Eukaryota</taxon>
        <taxon>Fungi</taxon>
        <taxon>Dikarya</taxon>
        <taxon>Ascomycota</taxon>
        <taxon>Pezizomycotina</taxon>
        <taxon>Sordariomycetes</taxon>
        <taxon>Sordariomycetidae</taxon>
        <taxon>Sordariales</taxon>
        <taxon>Lasiosphaeriaceae</taxon>
        <taxon>Lasiosphaeria</taxon>
    </lineage>
</organism>
<sequence>MGPGLNHPACFVHEDFLVVAFLGHVLFASTVFGRPFEWHNPRLDIPSSWHYEQAAQLSRTYASYDVKQSRLVDSIKDFCH</sequence>
<evidence type="ECO:0000313" key="1">
    <source>
        <dbReference type="EMBL" id="KAK3348785.1"/>
    </source>
</evidence>
<protein>
    <submittedName>
        <fullName evidence="1">Uncharacterized protein</fullName>
    </submittedName>
</protein>
<proteinExistence type="predicted"/>
<keyword evidence="2" id="KW-1185">Reference proteome</keyword>
<evidence type="ECO:0000313" key="2">
    <source>
        <dbReference type="Proteomes" id="UP001275084"/>
    </source>
</evidence>
<accession>A0AAJ0HE16</accession>
<dbReference type="EMBL" id="JAUIQD010000005">
    <property type="protein sequence ID" value="KAK3348785.1"/>
    <property type="molecule type" value="Genomic_DNA"/>
</dbReference>
<name>A0AAJ0HE16_9PEZI</name>
<reference evidence="1" key="1">
    <citation type="journal article" date="2023" name="Mol. Phylogenet. Evol.">
        <title>Genome-scale phylogeny and comparative genomics of the fungal order Sordariales.</title>
        <authorList>
            <person name="Hensen N."/>
            <person name="Bonometti L."/>
            <person name="Westerberg I."/>
            <person name="Brannstrom I.O."/>
            <person name="Guillou S."/>
            <person name="Cros-Aarteil S."/>
            <person name="Calhoun S."/>
            <person name="Haridas S."/>
            <person name="Kuo A."/>
            <person name="Mondo S."/>
            <person name="Pangilinan J."/>
            <person name="Riley R."/>
            <person name="LaButti K."/>
            <person name="Andreopoulos B."/>
            <person name="Lipzen A."/>
            <person name="Chen C."/>
            <person name="Yan M."/>
            <person name="Daum C."/>
            <person name="Ng V."/>
            <person name="Clum A."/>
            <person name="Steindorff A."/>
            <person name="Ohm R.A."/>
            <person name="Martin F."/>
            <person name="Silar P."/>
            <person name="Natvig D.O."/>
            <person name="Lalanne C."/>
            <person name="Gautier V."/>
            <person name="Ament-Velasquez S.L."/>
            <person name="Kruys A."/>
            <person name="Hutchinson M.I."/>
            <person name="Powell A.J."/>
            <person name="Barry K."/>
            <person name="Miller A.N."/>
            <person name="Grigoriev I.V."/>
            <person name="Debuchy R."/>
            <person name="Gladieux P."/>
            <person name="Hiltunen Thoren M."/>
            <person name="Johannesson H."/>
        </authorList>
    </citation>
    <scope>NUCLEOTIDE SEQUENCE</scope>
    <source>
        <strain evidence="1">CBS 955.72</strain>
    </source>
</reference>